<protein>
    <submittedName>
        <fullName evidence="1">Uncharacterized protein</fullName>
    </submittedName>
</protein>
<evidence type="ECO:0000313" key="1">
    <source>
        <dbReference type="EMBL" id="KAK9132833.1"/>
    </source>
</evidence>
<accession>A0AAP0P6N0</accession>
<keyword evidence="2" id="KW-1185">Reference proteome</keyword>
<reference evidence="1 2" key="1">
    <citation type="submission" date="2024-01" db="EMBL/GenBank/DDBJ databases">
        <title>Genome assemblies of Stephania.</title>
        <authorList>
            <person name="Yang L."/>
        </authorList>
    </citation>
    <scope>NUCLEOTIDE SEQUENCE [LARGE SCALE GENOMIC DNA]</scope>
    <source>
        <strain evidence="1">JXDWG</strain>
        <tissue evidence="1">Leaf</tissue>
    </source>
</reference>
<proteinExistence type="predicted"/>
<dbReference type="Proteomes" id="UP001419268">
    <property type="component" value="Unassembled WGS sequence"/>
</dbReference>
<evidence type="ECO:0000313" key="2">
    <source>
        <dbReference type="Proteomes" id="UP001419268"/>
    </source>
</evidence>
<comment type="caution">
    <text evidence="1">The sequence shown here is derived from an EMBL/GenBank/DDBJ whole genome shotgun (WGS) entry which is preliminary data.</text>
</comment>
<name>A0AAP0P6N0_9MAGN</name>
<dbReference type="AlphaFoldDB" id="A0AAP0P6N0"/>
<organism evidence="1 2">
    <name type="scientific">Stephania cephalantha</name>
    <dbReference type="NCBI Taxonomy" id="152367"/>
    <lineage>
        <taxon>Eukaryota</taxon>
        <taxon>Viridiplantae</taxon>
        <taxon>Streptophyta</taxon>
        <taxon>Embryophyta</taxon>
        <taxon>Tracheophyta</taxon>
        <taxon>Spermatophyta</taxon>
        <taxon>Magnoliopsida</taxon>
        <taxon>Ranunculales</taxon>
        <taxon>Menispermaceae</taxon>
        <taxon>Menispermoideae</taxon>
        <taxon>Cissampelideae</taxon>
        <taxon>Stephania</taxon>
    </lineage>
</organism>
<gene>
    <name evidence="1" type="ORF">Scep_012361</name>
</gene>
<dbReference type="EMBL" id="JBBNAG010000005">
    <property type="protein sequence ID" value="KAK9132833.1"/>
    <property type="molecule type" value="Genomic_DNA"/>
</dbReference>
<sequence length="110" mass="12250">MRGAVLAFPDQDRSHTCSVRDRPPQLCKEGDEVAAALYDIGQIAKTSYYNVVEIRPGSIEGRMAGAPIVRREPRVHFAKLLLDKAGLWSREAVVLSPSDLYVIAHGQRQY</sequence>